<dbReference type="SMART" id="SM00357">
    <property type="entry name" value="CSP"/>
    <property type="match status" value="1"/>
</dbReference>
<dbReference type="GO" id="GO:0003676">
    <property type="term" value="F:nucleic acid binding"/>
    <property type="evidence" value="ECO:0007669"/>
    <property type="project" value="InterPro"/>
</dbReference>
<feature type="domain" description="CSD" evidence="3">
    <location>
        <begin position="1"/>
        <end position="67"/>
    </location>
</feature>
<accession>A0A3G8YKK4</accession>
<dbReference type="PROSITE" id="PS00352">
    <property type="entry name" value="CSD_1"/>
    <property type="match status" value="1"/>
</dbReference>
<dbReference type="Pfam" id="PF00313">
    <property type="entry name" value="CSD"/>
    <property type="match status" value="1"/>
</dbReference>
<feature type="compositionally biased region" description="Gly residues" evidence="2">
    <location>
        <begin position="77"/>
        <end position="94"/>
    </location>
</feature>
<dbReference type="PRINTS" id="PR00050">
    <property type="entry name" value="COLDSHOCK"/>
</dbReference>
<dbReference type="OrthoDB" id="9805039at2"/>
<gene>
    <name evidence="4" type="ORF">EHF33_10240</name>
</gene>
<proteinExistence type="predicted"/>
<dbReference type="RefSeq" id="WP_124870906.1">
    <property type="nucleotide sequence ID" value="NZ_CP034183.1"/>
</dbReference>
<dbReference type="PROSITE" id="PS51857">
    <property type="entry name" value="CSD_2"/>
    <property type="match status" value="1"/>
</dbReference>
<dbReference type="InterPro" id="IPR002059">
    <property type="entry name" value="CSP_DNA-bd"/>
</dbReference>
<dbReference type="SUPFAM" id="SSF50249">
    <property type="entry name" value="Nucleic acid-binding proteins"/>
    <property type="match status" value="1"/>
</dbReference>
<feature type="region of interest" description="Disordered" evidence="2">
    <location>
        <begin position="70"/>
        <end position="94"/>
    </location>
</feature>
<comment type="subcellular location">
    <subcellularLocation>
        <location evidence="1">Cytoplasm</location>
    </subcellularLocation>
</comment>
<sequence length="94" mass="9905">MAAGRVKWFNAEKGFGFIECEGQPDVFAHYSAIKATGFRKLNEGDEVEFDIEPGKNGRGPQAANIVVTKAAPESDRGGSGGGGNFARSGGGNRW</sequence>
<reference evidence="4 5" key="1">
    <citation type="submission" date="2018-11" db="EMBL/GenBank/DDBJ databases">
        <title>Deinococcus shelandsis sp. nov., isolated from South Shetland Islands soil of Antarctica.</title>
        <authorList>
            <person name="Tian J."/>
        </authorList>
    </citation>
    <scope>NUCLEOTIDE SEQUENCE [LARGE SCALE GENOMIC DNA]</scope>
    <source>
        <strain evidence="4 5">S14-83T</strain>
    </source>
</reference>
<dbReference type="PANTHER" id="PTHR11544">
    <property type="entry name" value="COLD SHOCK DOMAIN CONTAINING PROTEINS"/>
    <property type="match status" value="1"/>
</dbReference>
<dbReference type="KEGG" id="dph:EHF33_10240"/>
<dbReference type="AlphaFoldDB" id="A0A3G8YKK4"/>
<dbReference type="Gene3D" id="2.40.50.140">
    <property type="entry name" value="Nucleic acid-binding proteins"/>
    <property type="match status" value="1"/>
</dbReference>
<protein>
    <submittedName>
        <fullName evidence="4">Cold shock domain-containing protein</fullName>
    </submittedName>
</protein>
<dbReference type="InterPro" id="IPR019844">
    <property type="entry name" value="CSD_CS"/>
</dbReference>
<evidence type="ECO:0000313" key="5">
    <source>
        <dbReference type="Proteomes" id="UP000276417"/>
    </source>
</evidence>
<dbReference type="InterPro" id="IPR012340">
    <property type="entry name" value="NA-bd_OB-fold"/>
</dbReference>
<organism evidence="4 5">
    <name type="scientific">Deinococcus psychrotolerans</name>
    <dbReference type="NCBI Taxonomy" id="2489213"/>
    <lineage>
        <taxon>Bacteria</taxon>
        <taxon>Thermotogati</taxon>
        <taxon>Deinococcota</taxon>
        <taxon>Deinococci</taxon>
        <taxon>Deinococcales</taxon>
        <taxon>Deinococcaceae</taxon>
        <taxon>Deinococcus</taxon>
    </lineage>
</organism>
<keyword evidence="5" id="KW-1185">Reference proteome</keyword>
<name>A0A3G8YKK4_9DEIO</name>
<dbReference type="EMBL" id="CP034183">
    <property type="protein sequence ID" value="AZI43074.1"/>
    <property type="molecule type" value="Genomic_DNA"/>
</dbReference>
<dbReference type="CDD" id="cd04458">
    <property type="entry name" value="CSP_CDS"/>
    <property type="match status" value="1"/>
</dbReference>
<dbReference type="GO" id="GO:0005737">
    <property type="term" value="C:cytoplasm"/>
    <property type="evidence" value="ECO:0007669"/>
    <property type="project" value="UniProtKB-SubCell"/>
</dbReference>
<evidence type="ECO:0000313" key="4">
    <source>
        <dbReference type="EMBL" id="AZI43074.1"/>
    </source>
</evidence>
<dbReference type="InterPro" id="IPR050181">
    <property type="entry name" value="Cold_shock_domain"/>
</dbReference>
<dbReference type="Proteomes" id="UP000276417">
    <property type="component" value="Chromosome 1"/>
</dbReference>
<dbReference type="InterPro" id="IPR011129">
    <property type="entry name" value="CSD"/>
</dbReference>
<evidence type="ECO:0000256" key="2">
    <source>
        <dbReference type="SAM" id="MobiDB-lite"/>
    </source>
</evidence>
<evidence type="ECO:0000256" key="1">
    <source>
        <dbReference type="RuleBase" id="RU000408"/>
    </source>
</evidence>
<evidence type="ECO:0000259" key="3">
    <source>
        <dbReference type="PROSITE" id="PS51857"/>
    </source>
</evidence>